<protein>
    <submittedName>
        <fullName evidence="1">Uncharacterized protein</fullName>
    </submittedName>
</protein>
<dbReference type="Proteomes" id="UP001057279">
    <property type="component" value="Linkage Group LG04"/>
</dbReference>
<reference evidence="1" key="1">
    <citation type="submission" date="2022-03" db="EMBL/GenBank/DDBJ databases">
        <title>Genomic analyses of argali, domestic sheep and their hybrids provide insights into chromosomal evolution, heterosis and genetic basis of agronomic traits.</title>
        <authorList>
            <person name="Li M."/>
        </authorList>
    </citation>
    <scope>NUCLEOTIDE SEQUENCE</scope>
    <source>
        <strain evidence="1">F1 hybrid</strain>
    </source>
</reference>
<organism evidence="1 2">
    <name type="scientific">Ovis ammon polii x Ovis aries</name>
    <dbReference type="NCBI Taxonomy" id="2918886"/>
    <lineage>
        <taxon>Eukaryota</taxon>
        <taxon>Metazoa</taxon>
        <taxon>Chordata</taxon>
        <taxon>Craniata</taxon>
        <taxon>Vertebrata</taxon>
        <taxon>Euteleostomi</taxon>
        <taxon>Mammalia</taxon>
        <taxon>Eutheria</taxon>
        <taxon>Laurasiatheria</taxon>
        <taxon>Artiodactyla</taxon>
        <taxon>Ruminantia</taxon>
        <taxon>Pecora</taxon>
        <taxon>Bovidae</taxon>
        <taxon>Caprinae</taxon>
        <taxon>Ovis</taxon>
    </lineage>
</organism>
<evidence type="ECO:0000313" key="1">
    <source>
        <dbReference type="EMBL" id="KAI4585381.1"/>
    </source>
</evidence>
<proteinExistence type="predicted"/>
<keyword evidence="2" id="KW-1185">Reference proteome</keyword>
<gene>
    <name evidence="1" type="ORF">MJG53_005615</name>
</gene>
<sequence>MRHRRSAGEGPTGVRALDLSEKGVQSWVGAASPGSRPQRPERQEHRESETESHSVVADSATPGGSPGQNPGVGVSRGRLCDPWGFSGPESWSVQPFPSPGRDTGNEQKSSIQSEMDRGR</sequence>
<accession>A0ACB9V7E5</accession>
<evidence type="ECO:0000313" key="2">
    <source>
        <dbReference type="Proteomes" id="UP001057279"/>
    </source>
</evidence>
<dbReference type="EMBL" id="CM043029">
    <property type="protein sequence ID" value="KAI4585381.1"/>
    <property type="molecule type" value="Genomic_DNA"/>
</dbReference>
<name>A0ACB9V7E5_9CETA</name>
<comment type="caution">
    <text evidence="1">The sequence shown here is derived from an EMBL/GenBank/DDBJ whole genome shotgun (WGS) entry which is preliminary data.</text>
</comment>